<dbReference type="EMBL" id="KI693605">
    <property type="protein sequence ID" value="ETM43362.1"/>
    <property type="molecule type" value="Genomic_DNA"/>
</dbReference>
<dbReference type="AlphaFoldDB" id="W2N3W7"/>
<dbReference type="Proteomes" id="UP000054532">
    <property type="component" value="Unassembled WGS sequence"/>
</dbReference>
<name>W2N3W7_PHYNI</name>
<gene>
    <name evidence="1" type="ORF">L914_11139</name>
</gene>
<accession>W2N3W7</accession>
<proteinExistence type="predicted"/>
<evidence type="ECO:0000313" key="1">
    <source>
        <dbReference type="EMBL" id="ETM43362.1"/>
    </source>
</evidence>
<reference evidence="1" key="1">
    <citation type="submission" date="2013-11" db="EMBL/GenBank/DDBJ databases">
        <title>The Genome Sequence of Phytophthora parasitica IAC_01/95.</title>
        <authorList>
            <consortium name="The Broad Institute Genomics Platform"/>
            <person name="Russ C."/>
            <person name="Tyler B."/>
            <person name="Panabieres F."/>
            <person name="Shan W."/>
            <person name="Tripathy S."/>
            <person name="Grunwald N."/>
            <person name="Machado M."/>
            <person name="Johnson C.S."/>
            <person name="Arredondo F."/>
            <person name="Hong C."/>
            <person name="Coffey M."/>
            <person name="Young S.K."/>
            <person name="Zeng Q."/>
            <person name="Gargeya S."/>
            <person name="Fitzgerald M."/>
            <person name="Abouelleil A."/>
            <person name="Alvarado L."/>
            <person name="Chapman S.B."/>
            <person name="Gainer-Dewar J."/>
            <person name="Goldberg J."/>
            <person name="Griggs A."/>
            <person name="Gujja S."/>
            <person name="Hansen M."/>
            <person name="Howarth C."/>
            <person name="Imamovic A."/>
            <person name="Ireland A."/>
            <person name="Larimer J."/>
            <person name="McCowan C."/>
            <person name="Murphy C."/>
            <person name="Pearson M."/>
            <person name="Poon T.W."/>
            <person name="Priest M."/>
            <person name="Roberts A."/>
            <person name="Saif S."/>
            <person name="Shea T."/>
            <person name="Sykes S."/>
            <person name="Wortman J."/>
            <person name="Nusbaum C."/>
            <person name="Birren B."/>
        </authorList>
    </citation>
    <scope>NUCLEOTIDE SEQUENCE [LARGE SCALE GENOMIC DNA]</scope>
    <source>
        <strain evidence="1">IAC_01/95</strain>
    </source>
</reference>
<protein>
    <submittedName>
        <fullName evidence="1">Uncharacterized protein</fullName>
    </submittedName>
</protein>
<sequence length="44" mass="4963">MRGRGDLIDFADLENEDALLVELQLDAKAPSWRTCTEGINVEEE</sequence>
<organism evidence="1">
    <name type="scientific">Phytophthora nicotianae</name>
    <name type="common">Potato buckeye rot agent</name>
    <name type="synonym">Phytophthora parasitica</name>
    <dbReference type="NCBI Taxonomy" id="4792"/>
    <lineage>
        <taxon>Eukaryota</taxon>
        <taxon>Sar</taxon>
        <taxon>Stramenopiles</taxon>
        <taxon>Oomycota</taxon>
        <taxon>Peronosporomycetes</taxon>
        <taxon>Peronosporales</taxon>
        <taxon>Peronosporaceae</taxon>
        <taxon>Phytophthora</taxon>
    </lineage>
</organism>